<dbReference type="GO" id="GO:0031505">
    <property type="term" value="P:fungal-type cell wall organization"/>
    <property type="evidence" value="ECO:0007669"/>
    <property type="project" value="TreeGrafter"/>
</dbReference>
<feature type="compositionally biased region" description="Low complexity" evidence="9">
    <location>
        <begin position="49"/>
        <end position="86"/>
    </location>
</feature>
<dbReference type="EMBL" id="JAACJJ010000043">
    <property type="protein sequence ID" value="KAF5315433.1"/>
    <property type="molecule type" value="Genomic_DNA"/>
</dbReference>
<dbReference type="Gene3D" id="2.60.120.200">
    <property type="match status" value="2"/>
</dbReference>
<feature type="region of interest" description="Disordered" evidence="9">
    <location>
        <begin position="1"/>
        <end position="91"/>
    </location>
</feature>
<keyword evidence="4" id="KW-0735">Signal-anchor</keyword>
<keyword evidence="3 10" id="KW-0812">Transmembrane</keyword>
<evidence type="ECO:0000256" key="2">
    <source>
        <dbReference type="ARBA" id="ARBA00010962"/>
    </source>
</evidence>
<feature type="compositionally biased region" description="Polar residues" evidence="9">
    <location>
        <begin position="17"/>
        <end position="34"/>
    </location>
</feature>
<keyword evidence="7" id="KW-0325">Glycoprotein</keyword>
<evidence type="ECO:0000256" key="5">
    <source>
        <dbReference type="ARBA" id="ARBA00022989"/>
    </source>
</evidence>
<dbReference type="FunFam" id="2.60.120.200:FF:000140">
    <property type="entry name" value="Beta-glucan synthesis-associated protein"/>
    <property type="match status" value="1"/>
</dbReference>
<evidence type="ECO:0000256" key="3">
    <source>
        <dbReference type="ARBA" id="ARBA00022692"/>
    </source>
</evidence>
<dbReference type="SUPFAM" id="SSF49899">
    <property type="entry name" value="Concanavalin A-like lectins/glucanases"/>
    <property type="match status" value="1"/>
</dbReference>
<evidence type="ECO:0000313" key="13">
    <source>
        <dbReference type="Proteomes" id="UP000567179"/>
    </source>
</evidence>
<evidence type="ECO:0000313" key="12">
    <source>
        <dbReference type="EMBL" id="KAF5315433.1"/>
    </source>
</evidence>
<evidence type="ECO:0000256" key="8">
    <source>
        <dbReference type="ARBA" id="ARBA00023316"/>
    </source>
</evidence>
<evidence type="ECO:0000256" key="10">
    <source>
        <dbReference type="SAM" id="Phobius"/>
    </source>
</evidence>
<dbReference type="PANTHER" id="PTHR31361">
    <property type="entry name" value="BETA-GLUCAN SYNTHESIS-ASSOCIATED PROTEIN KRE6-RELATED"/>
    <property type="match status" value="1"/>
</dbReference>
<dbReference type="FunFam" id="2.60.120.200:FF:000135">
    <property type="entry name" value="Related to KRE6-glucan synthase subunit"/>
    <property type="match status" value="1"/>
</dbReference>
<evidence type="ECO:0000259" key="11">
    <source>
        <dbReference type="PROSITE" id="PS51762"/>
    </source>
</evidence>
<keyword evidence="6 10" id="KW-0472">Membrane</keyword>
<comment type="caution">
    <text evidence="12">The sequence shown here is derived from an EMBL/GenBank/DDBJ whole genome shotgun (WGS) entry which is preliminary data.</text>
</comment>
<keyword evidence="13" id="KW-1185">Reference proteome</keyword>
<sequence length="676" mass="74851">MSRPQRRQIYQPQPQYASVSQQSPSRGNSISYGHQQQGPWGQPIPQPQFQPQAQRAPVPQQQQYGGPRPVRSSSASSQTRRQQQQQHGRHVTAMGVATGNIGAGYGPYSYHPEHANEAGVYGTNTRFSTAPSSDNSLPTAPPTREKAAPPPMAPRVPTTTTIPTYMWDRDPDIDDHLHNPDPRGDSSFTCFSWRGWVNAAAIFVIIAGLFALFIGYPAFYHFTHLPSKFAGFNVGGINSTGQIPILGVPKLVDVSTPKDVYTRTGSDGKVYDLVFSDEFEADGRSFYPGDDPFWEAADLHYWPTGDSEWYDPSAVTTKDGKLVITITEERIHDLNFKSGMITSWNKICFTTGYIEVSVSLPGSPDAAGLWPGAWTLGNLGRAGYGATTEGTWPYSYDSCDVGTFPGQIDTSGQPAQVATAGPDGGPMSLQLGQKLSACTCPGSDHPGPSVTVGRGTPEIDIIEARIDNVKLQGMVSQSLQCAPYDFQYNWNEDPSVTTVFNESITFINGYKGGQYQQAVSAETYVEDQFYNNQSYAAYGFEYWSDPKHRDDGYVTWYSNGQKTWTMTSGTIGPNNITRIGQRLISEEPMYMILNLGMADSFQKPDFKHLVFPSTMYVDYVRVYQRRGTKNGLTCNPPNYPTTDYINQHINAYTNPNLTTWKMANYTFPRNEKYSGC</sequence>
<dbReference type="PROSITE" id="PS51762">
    <property type="entry name" value="GH16_2"/>
    <property type="match status" value="1"/>
</dbReference>
<evidence type="ECO:0000256" key="7">
    <source>
        <dbReference type="ARBA" id="ARBA00023180"/>
    </source>
</evidence>
<proteinExistence type="inferred from homology"/>
<feature type="compositionally biased region" description="Polar residues" evidence="9">
    <location>
        <begin position="123"/>
        <end position="138"/>
    </location>
</feature>
<protein>
    <recommendedName>
        <fullName evidence="11">GH16 domain-containing protein</fullName>
    </recommendedName>
</protein>
<keyword evidence="5 10" id="KW-1133">Transmembrane helix</keyword>
<dbReference type="PANTHER" id="PTHR31361:SF15">
    <property type="entry name" value="GH16 DOMAIN-CONTAINING PROTEIN"/>
    <property type="match status" value="1"/>
</dbReference>
<dbReference type="GO" id="GO:0005886">
    <property type="term" value="C:plasma membrane"/>
    <property type="evidence" value="ECO:0007669"/>
    <property type="project" value="TreeGrafter"/>
</dbReference>
<dbReference type="InterPro" id="IPR005629">
    <property type="entry name" value="Skn1/Kre6/Sbg1"/>
</dbReference>
<dbReference type="GO" id="GO:0006078">
    <property type="term" value="P:(1-&gt;6)-beta-D-glucan biosynthetic process"/>
    <property type="evidence" value="ECO:0007669"/>
    <property type="project" value="TreeGrafter"/>
</dbReference>
<dbReference type="GO" id="GO:0015926">
    <property type="term" value="F:glucosidase activity"/>
    <property type="evidence" value="ECO:0007669"/>
    <property type="project" value="TreeGrafter"/>
</dbReference>
<dbReference type="GO" id="GO:0005789">
    <property type="term" value="C:endoplasmic reticulum membrane"/>
    <property type="evidence" value="ECO:0007669"/>
    <property type="project" value="TreeGrafter"/>
</dbReference>
<feature type="domain" description="GH16" evidence="11">
    <location>
        <begin position="264"/>
        <end position="628"/>
    </location>
</feature>
<dbReference type="CDD" id="cd02180">
    <property type="entry name" value="GH16_fungal_KRE6_glucanase"/>
    <property type="match status" value="1"/>
</dbReference>
<evidence type="ECO:0000256" key="1">
    <source>
        <dbReference type="ARBA" id="ARBA00004606"/>
    </source>
</evidence>
<dbReference type="AlphaFoldDB" id="A0A8H5EXA5"/>
<accession>A0A8H5EXA5</accession>
<comment type="similarity">
    <text evidence="2">Belongs to the SKN1/KRE6 family.</text>
</comment>
<feature type="compositionally biased region" description="Low complexity" evidence="9">
    <location>
        <begin position="7"/>
        <end position="16"/>
    </location>
</feature>
<keyword evidence="8" id="KW-0961">Cell wall biogenesis/degradation</keyword>
<feature type="region of interest" description="Disordered" evidence="9">
    <location>
        <begin position="123"/>
        <end position="157"/>
    </location>
</feature>
<comment type="subcellular location">
    <subcellularLocation>
        <location evidence="1">Membrane</location>
        <topology evidence="1">Single-pass type II membrane protein</topology>
    </subcellularLocation>
</comment>
<name>A0A8H5EXA5_9AGAR</name>
<evidence type="ECO:0000256" key="9">
    <source>
        <dbReference type="SAM" id="MobiDB-lite"/>
    </source>
</evidence>
<gene>
    <name evidence="12" type="ORF">D9619_007289</name>
</gene>
<feature type="transmembrane region" description="Helical" evidence="10">
    <location>
        <begin position="196"/>
        <end position="219"/>
    </location>
</feature>
<evidence type="ECO:0000256" key="4">
    <source>
        <dbReference type="ARBA" id="ARBA00022968"/>
    </source>
</evidence>
<evidence type="ECO:0000256" key="6">
    <source>
        <dbReference type="ARBA" id="ARBA00023136"/>
    </source>
</evidence>
<reference evidence="12 13" key="1">
    <citation type="journal article" date="2020" name="ISME J.">
        <title>Uncovering the hidden diversity of litter-decomposition mechanisms in mushroom-forming fungi.</title>
        <authorList>
            <person name="Floudas D."/>
            <person name="Bentzer J."/>
            <person name="Ahren D."/>
            <person name="Johansson T."/>
            <person name="Persson P."/>
            <person name="Tunlid A."/>
        </authorList>
    </citation>
    <scope>NUCLEOTIDE SEQUENCE [LARGE SCALE GENOMIC DNA]</scope>
    <source>
        <strain evidence="12 13">CBS 101986</strain>
    </source>
</reference>
<dbReference type="InterPro" id="IPR000757">
    <property type="entry name" value="Beta-glucanase-like"/>
</dbReference>
<dbReference type="Pfam" id="PF03935">
    <property type="entry name" value="SKN1_KRE6_Sbg1"/>
    <property type="match status" value="1"/>
</dbReference>
<dbReference type="InterPro" id="IPR013320">
    <property type="entry name" value="ConA-like_dom_sf"/>
</dbReference>
<organism evidence="12 13">
    <name type="scientific">Psilocybe cf. subviscida</name>
    <dbReference type="NCBI Taxonomy" id="2480587"/>
    <lineage>
        <taxon>Eukaryota</taxon>
        <taxon>Fungi</taxon>
        <taxon>Dikarya</taxon>
        <taxon>Basidiomycota</taxon>
        <taxon>Agaricomycotina</taxon>
        <taxon>Agaricomycetes</taxon>
        <taxon>Agaricomycetidae</taxon>
        <taxon>Agaricales</taxon>
        <taxon>Agaricineae</taxon>
        <taxon>Strophariaceae</taxon>
        <taxon>Psilocybe</taxon>
    </lineage>
</organism>
<dbReference type="OrthoDB" id="412647at2759"/>
<dbReference type="Proteomes" id="UP000567179">
    <property type="component" value="Unassembled WGS sequence"/>
</dbReference>